<dbReference type="GO" id="GO:0015833">
    <property type="term" value="P:peptide transport"/>
    <property type="evidence" value="ECO:0007669"/>
    <property type="project" value="UniProtKB-KW"/>
</dbReference>
<name>A0AAV7JVE4_9METZ</name>
<evidence type="ECO:0000313" key="4">
    <source>
        <dbReference type="Proteomes" id="UP001165289"/>
    </source>
</evidence>
<dbReference type="Gene3D" id="1.20.1250.20">
    <property type="entry name" value="MFS general substrate transporter like domains"/>
    <property type="match status" value="1"/>
</dbReference>
<feature type="transmembrane region" description="Helical" evidence="2">
    <location>
        <begin position="521"/>
        <end position="542"/>
    </location>
</feature>
<feature type="transmembrane region" description="Helical" evidence="2">
    <location>
        <begin position="188"/>
        <end position="207"/>
    </location>
</feature>
<feature type="transmembrane region" description="Helical" evidence="2">
    <location>
        <begin position="436"/>
        <end position="456"/>
    </location>
</feature>
<feature type="transmembrane region" description="Helical" evidence="2">
    <location>
        <begin position="147"/>
        <end position="176"/>
    </location>
</feature>
<dbReference type="PANTHER" id="PTHR11654">
    <property type="entry name" value="OLIGOPEPTIDE TRANSPORTER-RELATED"/>
    <property type="match status" value="1"/>
</dbReference>
<dbReference type="Proteomes" id="UP001165289">
    <property type="component" value="Unassembled WGS sequence"/>
</dbReference>
<organism evidence="3 4">
    <name type="scientific">Oopsacas minuta</name>
    <dbReference type="NCBI Taxonomy" id="111878"/>
    <lineage>
        <taxon>Eukaryota</taxon>
        <taxon>Metazoa</taxon>
        <taxon>Porifera</taxon>
        <taxon>Hexactinellida</taxon>
        <taxon>Hexasterophora</taxon>
        <taxon>Lyssacinosida</taxon>
        <taxon>Leucopsacidae</taxon>
        <taxon>Oopsacas</taxon>
    </lineage>
</organism>
<keyword evidence="4" id="KW-1185">Reference proteome</keyword>
<proteinExistence type="predicted"/>
<keyword evidence="2" id="KW-1133">Transmembrane helix</keyword>
<keyword evidence="2" id="KW-0812">Transmembrane</keyword>
<dbReference type="AlphaFoldDB" id="A0AAV7JVE4"/>
<keyword evidence="1" id="KW-0813">Transport</keyword>
<feature type="transmembrane region" description="Helical" evidence="2">
    <location>
        <begin position="108"/>
        <end position="127"/>
    </location>
</feature>
<dbReference type="EMBL" id="JAKMXF010000298">
    <property type="protein sequence ID" value="KAI6652680.1"/>
    <property type="molecule type" value="Genomic_DNA"/>
</dbReference>
<sequence>MALHLPDNRERDQDKNNHVKICVIFGPKIPPSVRRGMFLLLTIVALQRFFYYSYSVLLSDMLTYSMKVSNNDYTFTLLQQVPLIFSSPVGLCCDLLKFRRGRLVHFSLFIYLFASVSLLIATALVFYCFTTHHEYPPIGKLSYHFSFFISAFSILAFVLFMIATIIFFPISLVYGLDILFETSDAACLFYLALSYFSFNLGNTFAYIQYFSFSPETNMYQAIILFLFLLLALIIFSVGRCMHLLDDSIVIKTDYSFCMGAGILCQALARFCTCKLRRLPKRRSFFHLANKEYGGSFSNEMVEMVKSMLWLHLNLIMLLPFFGLFFGYLVLFSQQSSVLYMPSIGYNDSSVCDKGHNENIHLSSLAFLDSFTILIFLPLFEYVFYKLTLGYENDKAPWFVNCISRKFLCLRVLQSNLRDAHVKLCNYFAIDSIMKRMYWGLYLAIVGVFASLIVEYIQIISEKIDVSCANPTRHDYVSTLSIFSQIPQYVFFAMFECVTMVGSFQFIYYLCNHHFGSSLKGFFFGLHFSYLALSQAVLAGIFWGIGSFCVDRDCIHCYVHNGECTDYNNLTKTWVVWATVLGALLIVFVFYFFIVHYRQWKLIRAGNQFEMILNEGNDLTDSLLVGDD</sequence>
<protein>
    <submittedName>
        <fullName evidence="3">Uncharacterized protein</fullName>
    </submittedName>
</protein>
<keyword evidence="1" id="KW-0653">Protein transport</keyword>
<comment type="caution">
    <text evidence="3">The sequence shown here is derived from an EMBL/GenBank/DDBJ whole genome shotgun (WGS) entry which is preliminary data.</text>
</comment>
<dbReference type="InterPro" id="IPR036259">
    <property type="entry name" value="MFS_trans_sf"/>
</dbReference>
<accession>A0AAV7JVE4</accession>
<evidence type="ECO:0000313" key="3">
    <source>
        <dbReference type="EMBL" id="KAI6652680.1"/>
    </source>
</evidence>
<keyword evidence="2" id="KW-0472">Membrane</keyword>
<evidence type="ECO:0000256" key="1">
    <source>
        <dbReference type="ARBA" id="ARBA00022856"/>
    </source>
</evidence>
<feature type="transmembrane region" description="Helical" evidence="2">
    <location>
        <begin position="308"/>
        <end position="330"/>
    </location>
</feature>
<feature type="transmembrane region" description="Helical" evidence="2">
    <location>
        <begin position="219"/>
        <end position="238"/>
    </location>
</feature>
<feature type="transmembrane region" description="Helical" evidence="2">
    <location>
        <begin position="38"/>
        <end position="57"/>
    </location>
</feature>
<evidence type="ECO:0000256" key="2">
    <source>
        <dbReference type="SAM" id="Phobius"/>
    </source>
</evidence>
<reference evidence="3 4" key="1">
    <citation type="journal article" date="2023" name="BMC Biol.">
        <title>The compact genome of the sponge Oopsacas minuta (Hexactinellida) is lacking key metazoan core genes.</title>
        <authorList>
            <person name="Santini S."/>
            <person name="Schenkelaars Q."/>
            <person name="Jourda C."/>
            <person name="Duchesne M."/>
            <person name="Belahbib H."/>
            <person name="Rocher C."/>
            <person name="Selva M."/>
            <person name="Riesgo A."/>
            <person name="Vervoort M."/>
            <person name="Leys S.P."/>
            <person name="Kodjabachian L."/>
            <person name="Le Bivic A."/>
            <person name="Borchiellini C."/>
            <person name="Claverie J.M."/>
            <person name="Renard E."/>
        </authorList>
    </citation>
    <scope>NUCLEOTIDE SEQUENCE [LARGE SCALE GENOMIC DNA]</scope>
    <source>
        <strain evidence="3">SPO-2</strain>
    </source>
</reference>
<keyword evidence="1" id="KW-0571">Peptide transport</keyword>
<feature type="transmembrane region" description="Helical" evidence="2">
    <location>
        <begin position="488"/>
        <end position="509"/>
    </location>
</feature>
<feature type="transmembrane region" description="Helical" evidence="2">
    <location>
        <begin position="364"/>
        <end position="384"/>
    </location>
</feature>
<feature type="transmembrane region" description="Helical" evidence="2">
    <location>
        <begin position="573"/>
        <end position="593"/>
    </location>
</feature>
<gene>
    <name evidence="3" type="ORF">LOD99_4463</name>
</gene>